<dbReference type="GO" id="GO:0042575">
    <property type="term" value="C:DNA polymerase complex"/>
    <property type="evidence" value="ECO:0007669"/>
    <property type="project" value="UniProtKB-ARBA"/>
</dbReference>
<dbReference type="GO" id="GO:0071897">
    <property type="term" value="P:DNA biosynthetic process"/>
    <property type="evidence" value="ECO:0007669"/>
    <property type="project" value="UniProtKB-ARBA"/>
</dbReference>
<evidence type="ECO:0000313" key="2">
    <source>
        <dbReference type="EMBL" id="JAT95321.1"/>
    </source>
</evidence>
<dbReference type="GO" id="GO:0003676">
    <property type="term" value="F:nucleic acid binding"/>
    <property type="evidence" value="ECO:0007669"/>
    <property type="project" value="InterPro"/>
</dbReference>
<dbReference type="SUPFAM" id="SSF56672">
    <property type="entry name" value="DNA/RNA polymerases"/>
    <property type="match status" value="1"/>
</dbReference>
<protein>
    <submittedName>
        <fullName evidence="2">Putative tick transposon</fullName>
    </submittedName>
</protein>
<reference evidence="2" key="1">
    <citation type="journal article" date="2017" name="Front. Cell. Infect. Microbiol.">
        <title>The Distinct Transcriptional Response of the Midgut of Amblyomma sculptum and Amblyomma aureolatum Ticks to Rickettsia rickettsii Correlates to Their Differences in Susceptibility to Infection.</title>
        <authorList>
            <person name="Martins L.A."/>
            <person name="Galletti M.F.B.M."/>
            <person name="Ribeiro J.M."/>
            <person name="Fujita A."/>
            <person name="Costa F.B."/>
            <person name="Labruna M.B."/>
            <person name="Daffre S."/>
            <person name="Fogaca A.C."/>
        </authorList>
    </citation>
    <scope>NUCLEOTIDE SEQUENCE</scope>
</reference>
<feature type="non-terminal residue" evidence="2">
    <location>
        <position position="623"/>
    </location>
</feature>
<organism evidence="2">
    <name type="scientific">Amblyomma aureolatum</name>
    <dbReference type="NCBI Taxonomy" id="187763"/>
    <lineage>
        <taxon>Eukaryota</taxon>
        <taxon>Metazoa</taxon>
        <taxon>Ecdysozoa</taxon>
        <taxon>Arthropoda</taxon>
        <taxon>Chelicerata</taxon>
        <taxon>Arachnida</taxon>
        <taxon>Acari</taxon>
        <taxon>Parasitiformes</taxon>
        <taxon>Ixodida</taxon>
        <taxon>Ixodoidea</taxon>
        <taxon>Ixodidae</taxon>
        <taxon>Amblyomminae</taxon>
        <taxon>Amblyomma</taxon>
    </lineage>
</organism>
<sequence>PHLSTQDIMLRINHDIVKSNTKDGKVILGLYLKKAFDRVKHEAIMKGLADLNVGLRTYEYVKSFLTGRKAKIRFQEVESDEFEMGSRGTPQGSVLSPFLFNVAMIRLPEILREIEGLKFSLYADDITLWVNSGSDAEIEEILQEAVNRTVRYAERAGMECSPEKSELFVYNPKHLRVKRSTEIDVKIGDKAVPRVQQIRVLGMFLQENGYNGETIRRLEGQVTQTMNLIKRISNRKRGIKENNLMRVIQAFVLSRVSYATPYLDLKMAERDKINGIIRKCVKRALGLSHCAPTERLMMLGMHNTLEEMIEATTATQRGRLGKTRTGRHILSQVGINVGEGQEEPVEMRGEDRMWIHIPPLPKNMHPEFNEERRAKRAGTQKKRYGEEEPHRVAYVDAARVSKDRAVAVVVDGEGRMKTAISVRTKLVQTAEEAAIALALTYTSAKYILSDSKSAIRNFTAGVISATAGRIMDQKPIDRKTTLVWTPAHAGVPGNEAAHKLAREFTSRAGVPDLEHDMQEELATYSEITQHYRLGRRVLPPPDPALGRREAVAWRRLQTYTYPHPVLVNHITPEIRSDRCLICNERGSLDHVIWECRGAPGRTKSINSKESWESLLRSSEKKVQ</sequence>
<dbReference type="InterPro" id="IPR036397">
    <property type="entry name" value="RNaseH_sf"/>
</dbReference>
<proteinExistence type="evidence at transcript level"/>
<feature type="non-terminal residue" evidence="2">
    <location>
        <position position="1"/>
    </location>
</feature>
<dbReference type="InterPro" id="IPR012337">
    <property type="entry name" value="RNaseH-like_sf"/>
</dbReference>
<evidence type="ECO:0000259" key="1">
    <source>
        <dbReference type="PROSITE" id="PS50878"/>
    </source>
</evidence>
<accession>A0A1E1X8G1</accession>
<dbReference type="Gene3D" id="3.30.420.10">
    <property type="entry name" value="Ribonuclease H-like superfamily/Ribonuclease H"/>
    <property type="match status" value="1"/>
</dbReference>
<name>A0A1E1X8G1_9ACAR</name>
<dbReference type="PANTHER" id="PTHR33332">
    <property type="entry name" value="REVERSE TRANSCRIPTASE DOMAIN-CONTAINING PROTEIN"/>
    <property type="match status" value="1"/>
</dbReference>
<feature type="domain" description="Reverse transcriptase" evidence="1">
    <location>
        <begin position="1"/>
        <end position="205"/>
    </location>
</feature>
<dbReference type="PROSITE" id="PS50878">
    <property type="entry name" value="RT_POL"/>
    <property type="match status" value="1"/>
</dbReference>
<dbReference type="SUPFAM" id="SSF53098">
    <property type="entry name" value="Ribonuclease H-like"/>
    <property type="match status" value="1"/>
</dbReference>
<dbReference type="Pfam" id="PF00078">
    <property type="entry name" value="RVT_1"/>
    <property type="match status" value="1"/>
</dbReference>
<dbReference type="InterPro" id="IPR000477">
    <property type="entry name" value="RT_dom"/>
</dbReference>
<dbReference type="EMBL" id="GFAC01003867">
    <property type="protein sequence ID" value="JAT95321.1"/>
    <property type="molecule type" value="mRNA"/>
</dbReference>
<dbReference type="AlphaFoldDB" id="A0A1E1X8G1"/>
<dbReference type="InterPro" id="IPR043502">
    <property type="entry name" value="DNA/RNA_pol_sf"/>
</dbReference>